<reference evidence="1 2" key="1">
    <citation type="submission" date="2021-04" db="EMBL/GenBank/DDBJ databases">
        <authorList>
            <person name="Ivanova A."/>
        </authorList>
    </citation>
    <scope>NUCLEOTIDE SEQUENCE [LARGE SCALE GENOMIC DNA]</scope>
    <source>
        <strain evidence="1 2">G18</strain>
    </source>
</reference>
<keyword evidence="2" id="KW-1185">Reference proteome</keyword>
<evidence type="ECO:0000313" key="2">
    <source>
        <dbReference type="Proteomes" id="UP000676565"/>
    </source>
</evidence>
<evidence type="ECO:0000313" key="1">
    <source>
        <dbReference type="EMBL" id="MBP3956774.1"/>
    </source>
</evidence>
<accession>A0ABS5BSS2</accession>
<proteinExistence type="predicted"/>
<organism evidence="1 2">
    <name type="scientific">Gemmata palustris</name>
    <dbReference type="NCBI Taxonomy" id="2822762"/>
    <lineage>
        <taxon>Bacteria</taxon>
        <taxon>Pseudomonadati</taxon>
        <taxon>Planctomycetota</taxon>
        <taxon>Planctomycetia</taxon>
        <taxon>Gemmatales</taxon>
        <taxon>Gemmataceae</taxon>
        <taxon>Gemmata</taxon>
    </lineage>
</organism>
<dbReference type="RefSeq" id="WP_210655208.1">
    <property type="nucleotide sequence ID" value="NZ_JAGKQQ010000001.1"/>
</dbReference>
<gene>
    <name evidence="1" type="ORF">J8F10_15990</name>
</gene>
<dbReference type="EMBL" id="JAGKQQ010000001">
    <property type="protein sequence ID" value="MBP3956774.1"/>
    <property type="molecule type" value="Genomic_DNA"/>
</dbReference>
<dbReference type="Proteomes" id="UP000676565">
    <property type="component" value="Unassembled WGS sequence"/>
</dbReference>
<comment type="caution">
    <text evidence="1">The sequence shown here is derived from an EMBL/GenBank/DDBJ whole genome shotgun (WGS) entry which is preliminary data.</text>
</comment>
<sequence length="76" mass="8585">MSAAPKNRRLYRRVDEYNYVCWDTSTDTFSCISIDRAPPLRELALHGSFPHVSFFCSKMGCFSAGLASKPGLIHEQ</sequence>
<name>A0ABS5BSS2_9BACT</name>
<protein>
    <submittedName>
        <fullName evidence="1">Uncharacterized protein</fullName>
    </submittedName>
</protein>